<keyword evidence="3" id="KW-1185">Reference proteome</keyword>
<sequence length="133" mass="15699">MRRIFIAVFFLVFTMSQAQETPAKEAVAKTENYRLTKQESYNFNDQTFSFSPELNSIRVKKLVNNEEIDFGLLRRTTDDGLYIMTSTHTEDVSFGRFDSLGNFKTMRYDSRTDAVMEELYERKKDETRISMKK</sequence>
<gene>
    <name evidence="2" type="ORF">HC175_10005</name>
</gene>
<evidence type="ECO:0000313" key="3">
    <source>
        <dbReference type="Proteomes" id="UP000703674"/>
    </source>
</evidence>
<organism evidence="2 3">
    <name type="scientific">Salinimicrobium oceani</name>
    <dbReference type="NCBI Taxonomy" id="2722702"/>
    <lineage>
        <taxon>Bacteria</taxon>
        <taxon>Pseudomonadati</taxon>
        <taxon>Bacteroidota</taxon>
        <taxon>Flavobacteriia</taxon>
        <taxon>Flavobacteriales</taxon>
        <taxon>Flavobacteriaceae</taxon>
        <taxon>Salinimicrobium</taxon>
    </lineage>
</organism>
<reference evidence="2 3" key="1">
    <citation type="submission" date="2020-03" db="EMBL/GenBank/DDBJ databases">
        <title>Salinimicrobium sp. nov, isolated from SCS.</title>
        <authorList>
            <person name="Cao W.R."/>
        </authorList>
    </citation>
    <scope>NUCLEOTIDE SEQUENCE [LARGE SCALE GENOMIC DNA]</scope>
    <source>
        <strain evidence="3">J15B91</strain>
    </source>
</reference>
<evidence type="ECO:0000313" key="2">
    <source>
        <dbReference type="EMBL" id="NJW53254.1"/>
    </source>
</evidence>
<proteinExistence type="predicted"/>
<dbReference type="RefSeq" id="WP_168138362.1">
    <property type="nucleotide sequence ID" value="NZ_JAAVJR010000005.1"/>
</dbReference>
<dbReference type="Proteomes" id="UP000703674">
    <property type="component" value="Unassembled WGS sequence"/>
</dbReference>
<keyword evidence="1" id="KW-0732">Signal</keyword>
<name>A0ABX1CYB7_9FLAO</name>
<accession>A0ABX1CYB7</accession>
<dbReference type="EMBL" id="JAAVJR010000005">
    <property type="protein sequence ID" value="NJW53254.1"/>
    <property type="molecule type" value="Genomic_DNA"/>
</dbReference>
<comment type="caution">
    <text evidence="2">The sequence shown here is derived from an EMBL/GenBank/DDBJ whole genome shotgun (WGS) entry which is preliminary data.</text>
</comment>
<evidence type="ECO:0000256" key="1">
    <source>
        <dbReference type="SAM" id="SignalP"/>
    </source>
</evidence>
<feature type="signal peptide" evidence="1">
    <location>
        <begin position="1"/>
        <end position="18"/>
    </location>
</feature>
<protein>
    <submittedName>
        <fullName evidence="2">Uncharacterized protein</fullName>
    </submittedName>
</protein>
<feature type="chain" id="PRO_5045735700" evidence="1">
    <location>
        <begin position="19"/>
        <end position="133"/>
    </location>
</feature>